<evidence type="ECO:0000313" key="7">
    <source>
        <dbReference type="EMBL" id="GIE46984.1"/>
    </source>
</evidence>
<feature type="transmembrane region" description="Helical" evidence="6">
    <location>
        <begin position="127"/>
        <end position="148"/>
    </location>
</feature>
<evidence type="ECO:0000256" key="4">
    <source>
        <dbReference type="ARBA" id="ARBA00022989"/>
    </source>
</evidence>
<dbReference type="PANTHER" id="PTHR30250">
    <property type="entry name" value="PST FAMILY PREDICTED COLANIC ACID TRANSPORTER"/>
    <property type="match status" value="1"/>
</dbReference>
<comment type="subcellular location">
    <subcellularLocation>
        <location evidence="1">Cell membrane</location>
        <topology evidence="1">Multi-pass membrane protein</topology>
    </subcellularLocation>
</comment>
<feature type="transmembrane region" description="Helical" evidence="6">
    <location>
        <begin position="49"/>
        <end position="73"/>
    </location>
</feature>
<evidence type="ECO:0000313" key="8">
    <source>
        <dbReference type="Proteomes" id="UP000647172"/>
    </source>
</evidence>
<dbReference type="Proteomes" id="UP000647172">
    <property type="component" value="Unassembled WGS sequence"/>
</dbReference>
<protein>
    <recommendedName>
        <fullName evidence="9">Membrane protein involved in the export of O-antigen and teichoic acid</fullName>
    </recommendedName>
</protein>
<organism evidence="7 8">
    <name type="scientific">Actinoplanes nipponensis</name>
    <dbReference type="NCBI Taxonomy" id="135950"/>
    <lineage>
        <taxon>Bacteria</taxon>
        <taxon>Bacillati</taxon>
        <taxon>Actinomycetota</taxon>
        <taxon>Actinomycetes</taxon>
        <taxon>Micromonosporales</taxon>
        <taxon>Micromonosporaceae</taxon>
        <taxon>Actinoplanes</taxon>
    </lineage>
</organism>
<feature type="transmembrane region" description="Helical" evidence="6">
    <location>
        <begin position="302"/>
        <end position="322"/>
    </location>
</feature>
<feature type="transmembrane region" description="Helical" evidence="6">
    <location>
        <begin position="93"/>
        <end position="115"/>
    </location>
</feature>
<dbReference type="RefSeq" id="WP_203763998.1">
    <property type="nucleotide sequence ID" value="NZ_BAAAYJ010000103.1"/>
</dbReference>
<reference evidence="7" key="1">
    <citation type="submission" date="2021-01" db="EMBL/GenBank/DDBJ databases">
        <title>Whole genome shotgun sequence of Actinoplanes nipponensis NBRC 14063.</title>
        <authorList>
            <person name="Komaki H."/>
            <person name="Tamura T."/>
        </authorList>
    </citation>
    <scope>NUCLEOTIDE SEQUENCE</scope>
    <source>
        <strain evidence="7">NBRC 14063</strain>
    </source>
</reference>
<dbReference type="GO" id="GO:0005886">
    <property type="term" value="C:plasma membrane"/>
    <property type="evidence" value="ECO:0007669"/>
    <property type="project" value="UniProtKB-SubCell"/>
</dbReference>
<feature type="transmembrane region" description="Helical" evidence="6">
    <location>
        <begin position="426"/>
        <end position="445"/>
    </location>
</feature>
<feature type="transmembrane region" description="Helical" evidence="6">
    <location>
        <begin position="155"/>
        <end position="179"/>
    </location>
</feature>
<feature type="transmembrane region" description="Helical" evidence="6">
    <location>
        <begin position="217"/>
        <end position="240"/>
    </location>
</feature>
<keyword evidence="5 6" id="KW-0472">Membrane</keyword>
<evidence type="ECO:0008006" key="9">
    <source>
        <dbReference type="Google" id="ProtNLM"/>
    </source>
</evidence>
<dbReference type="AlphaFoldDB" id="A0A919MEZ9"/>
<dbReference type="InterPro" id="IPR050833">
    <property type="entry name" value="Poly_Biosynth_Transport"/>
</dbReference>
<accession>A0A919MEZ9</accession>
<keyword evidence="4 6" id="KW-1133">Transmembrane helix</keyword>
<keyword evidence="2" id="KW-1003">Cell membrane</keyword>
<feature type="transmembrane region" description="Helical" evidence="6">
    <location>
        <begin position="396"/>
        <end position="414"/>
    </location>
</feature>
<evidence type="ECO:0000256" key="6">
    <source>
        <dbReference type="SAM" id="Phobius"/>
    </source>
</evidence>
<feature type="transmembrane region" description="Helical" evidence="6">
    <location>
        <begin position="185"/>
        <end position="205"/>
    </location>
</feature>
<feature type="transmembrane region" description="Helical" evidence="6">
    <location>
        <begin position="334"/>
        <end position="355"/>
    </location>
</feature>
<evidence type="ECO:0000256" key="5">
    <source>
        <dbReference type="ARBA" id="ARBA00023136"/>
    </source>
</evidence>
<dbReference type="PANTHER" id="PTHR30250:SF11">
    <property type="entry name" value="O-ANTIGEN TRANSPORTER-RELATED"/>
    <property type="match status" value="1"/>
</dbReference>
<feature type="transmembrane region" description="Helical" evidence="6">
    <location>
        <begin position="260"/>
        <end position="281"/>
    </location>
</feature>
<comment type="caution">
    <text evidence="7">The sequence shown here is derived from an EMBL/GenBank/DDBJ whole genome shotgun (WGS) entry which is preliminary data.</text>
</comment>
<feature type="transmembrane region" description="Helical" evidence="6">
    <location>
        <begin position="451"/>
        <end position="467"/>
    </location>
</feature>
<name>A0A919MEZ9_9ACTN</name>
<keyword evidence="8" id="KW-1185">Reference proteome</keyword>
<evidence type="ECO:0000256" key="3">
    <source>
        <dbReference type="ARBA" id="ARBA00022692"/>
    </source>
</evidence>
<proteinExistence type="predicted"/>
<gene>
    <name evidence="7" type="ORF">Ani05nite_05180</name>
</gene>
<evidence type="ECO:0000256" key="1">
    <source>
        <dbReference type="ARBA" id="ARBA00004651"/>
    </source>
</evidence>
<dbReference type="Pfam" id="PF13440">
    <property type="entry name" value="Polysacc_synt_3"/>
    <property type="match status" value="1"/>
</dbReference>
<sequence>MTVKVRAQPAPDDHVAQLFGRDSLYMLMWAVQIVSAAVLTPVTTRVLGLSSFGTVTSANAVMQVLFVFAGLGLQTAVQREYSARANPRGARQLVLAAVVVIVAISALAWGTIGLWADALQMTDDGPALRLAVLWAGSSALTTVSLALLRSQDKLAFFSVVGLVQSVVAEALALGLVKFYRPTAEVFLTGQVAAEFLAALLGLALAPPALFRLSDRAVLIRAFAFALPLVPSALSSFVLSTSDRLVIGAALGSEEVARYQVAYNIGSMPMLLLWILHSAWMPRFFAITGDAERRTVLAESRDALYRLLIPILIGFACGAPLVLRVWAPSSYRPDSLLLLLCIVLITAIPSAGQLAATRALTADGRTVVIAFVTILAAALNVALNLLLVPWLALTGSALATLAAYAFLHVALSVAGRGSQKAPPPGRLLQLQLAGVAVFAVLSAGIAETPVVLTVRVAAAVGCVVWFLYELTRIGKMPRPDPAGS</sequence>
<feature type="transmembrane region" description="Helical" evidence="6">
    <location>
        <begin position="367"/>
        <end position="390"/>
    </location>
</feature>
<feature type="transmembrane region" description="Helical" evidence="6">
    <location>
        <begin position="24"/>
        <end position="43"/>
    </location>
</feature>
<keyword evidence="3 6" id="KW-0812">Transmembrane</keyword>
<dbReference type="EMBL" id="BOMQ01000008">
    <property type="protein sequence ID" value="GIE46984.1"/>
    <property type="molecule type" value="Genomic_DNA"/>
</dbReference>
<evidence type="ECO:0000256" key="2">
    <source>
        <dbReference type="ARBA" id="ARBA00022475"/>
    </source>
</evidence>